<organism evidence="2">
    <name type="scientific">freshwater metagenome</name>
    <dbReference type="NCBI Taxonomy" id="449393"/>
    <lineage>
        <taxon>unclassified sequences</taxon>
        <taxon>metagenomes</taxon>
        <taxon>ecological metagenomes</taxon>
    </lineage>
</organism>
<protein>
    <submittedName>
        <fullName evidence="2">Unannotated protein</fullName>
    </submittedName>
</protein>
<reference evidence="2" key="1">
    <citation type="submission" date="2020-05" db="EMBL/GenBank/DDBJ databases">
        <authorList>
            <person name="Chiriac C."/>
            <person name="Salcher M."/>
            <person name="Ghai R."/>
            <person name="Kavagutti S V."/>
        </authorList>
    </citation>
    <scope>NUCLEOTIDE SEQUENCE</scope>
</reference>
<accession>A0A6J7JEJ2</accession>
<dbReference type="EMBL" id="CAFBMX010000010">
    <property type="protein sequence ID" value="CAB4941858.1"/>
    <property type="molecule type" value="Genomic_DNA"/>
</dbReference>
<dbReference type="PANTHER" id="PTHR11669">
    <property type="entry name" value="REPLICATION FACTOR C / DNA POLYMERASE III GAMMA-TAU SUBUNIT"/>
    <property type="match status" value="1"/>
</dbReference>
<name>A0A6J7JEJ2_9ZZZZ</name>
<evidence type="ECO:0000256" key="1">
    <source>
        <dbReference type="SAM" id="MobiDB-lite"/>
    </source>
</evidence>
<proteinExistence type="predicted"/>
<dbReference type="Gene3D" id="3.40.50.300">
    <property type="entry name" value="P-loop containing nucleotide triphosphate hydrolases"/>
    <property type="match status" value="1"/>
</dbReference>
<sequence>MTLADALAPHPHARAVLRSAIPPHGAPSHAYLFHGPAGSGKARAARAFAAELLAEGSPDPDRTRARVERNAHPDLTWVVRSGAADMRVVDIAEPVVGAVSHRPFEAQRRVFVLEDADTLNDEAAAKLLKTLEEPPAYAHLLLLTAHPRDLLDTVRSRCQSVRFDAPSPARLEELIAGRGVSPEQAHACARLSLGDADRALALALGQGPALRHAAELTARACLTGAVTGRPWEAILASAKERGAQARTTIEEGVAEEAERLPDRERRTAVREGEETAKRAERRARTGALDEGLRLIGLWLRDVACIADGAQDVVHATDRLEALRADSEGHTSAALRAGVDLVDATRSSLSVNVGEDLALEALVARLVTRLAPA</sequence>
<feature type="region of interest" description="Disordered" evidence="1">
    <location>
        <begin position="259"/>
        <end position="282"/>
    </location>
</feature>
<dbReference type="Pfam" id="PF13177">
    <property type="entry name" value="DNA_pol3_delta2"/>
    <property type="match status" value="1"/>
</dbReference>
<dbReference type="InterPro" id="IPR050238">
    <property type="entry name" value="DNA_Rep/Repair_Clamp_Loader"/>
</dbReference>
<feature type="compositionally biased region" description="Basic and acidic residues" evidence="1">
    <location>
        <begin position="259"/>
        <end position="278"/>
    </location>
</feature>
<dbReference type="AlphaFoldDB" id="A0A6J7JEJ2"/>
<evidence type="ECO:0000313" key="2">
    <source>
        <dbReference type="EMBL" id="CAB4941858.1"/>
    </source>
</evidence>
<gene>
    <name evidence="2" type="ORF">UFOPK3674_01887</name>
</gene>
<dbReference type="SUPFAM" id="SSF52540">
    <property type="entry name" value="P-loop containing nucleoside triphosphate hydrolases"/>
    <property type="match status" value="1"/>
</dbReference>
<dbReference type="PANTHER" id="PTHR11669:SF8">
    <property type="entry name" value="DNA POLYMERASE III SUBUNIT DELTA"/>
    <property type="match status" value="1"/>
</dbReference>
<dbReference type="InterPro" id="IPR027417">
    <property type="entry name" value="P-loop_NTPase"/>
</dbReference>
<dbReference type="GO" id="GO:0006261">
    <property type="term" value="P:DNA-templated DNA replication"/>
    <property type="evidence" value="ECO:0007669"/>
    <property type="project" value="TreeGrafter"/>
</dbReference>